<protein>
    <submittedName>
        <fullName evidence="2">Uncharacterized protein</fullName>
    </submittedName>
</protein>
<proteinExistence type="predicted"/>
<dbReference type="Proteomes" id="UP000823982">
    <property type="component" value="Unassembled WGS sequence"/>
</dbReference>
<reference evidence="2" key="1">
    <citation type="submission" date="2020-10" db="EMBL/GenBank/DDBJ databases">
        <authorList>
            <person name="Gilroy R."/>
        </authorList>
    </citation>
    <scope>NUCLEOTIDE SEQUENCE</scope>
    <source>
        <strain evidence="2">CHK157-1446</strain>
    </source>
</reference>
<keyword evidence="1" id="KW-1133">Transmembrane helix</keyword>
<gene>
    <name evidence="2" type="ORF">IAD01_03455</name>
</gene>
<reference evidence="2" key="2">
    <citation type="journal article" date="2021" name="PeerJ">
        <title>Extensive microbial diversity within the chicken gut microbiome revealed by metagenomics and culture.</title>
        <authorList>
            <person name="Gilroy R."/>
            <person name="Ravi A."/>
            <person name="Getino M."/>
            <person name="Pursley I."/>
            <person name="Horton D.L."/>
            <person name="Alikhan N.F."/>
            <person name="Baker D."/>
            <person name="Gharbi K."/>
            <person name="Hall N."/>
            <person name="Watson M."/>
            <person name="Adriaenssens E.M."/>
            <person name="Foster-Nyarko E."/>
            <person name="Jarju S."/>
            <person name="Secka A."/>
            <person name="Antonio M."/>
            <person name="Oren A."/>
            <person name="Chaudhuri R.R."/>
            <person name="La Ragione R."/>
            <person name="Hildebrand F."/>
            <person name="Pallen M.J."/>
        </authorList>
    </citation>
    <scope>NUCLEOTIDE SEQUENCE</scope>
    <source>
        <strain evidence="2">CHK157-1446</strain>
    </source>
</reference>
<evidence type="ECO:0000313" key="3">
    <source>
        <dbReference type="Proteomes" id="UP000823982"/>
    </source>
</evidence>
<name>A0A9D1EN90_9FIRM</name>
<sequence length="121" mass="12846">MQKKNFITLVLSVIGGLLFGIGMCMCLIAEWNAFNAGVVIAAVGVIVLVLMLILRLRAEGKTLKINIKTVGTVIYGAFSALVLGVGMCMVMIWNMLILGIVLGIVGIALLLCLIPMIKGVK</sequence>
<feature type="transmembrane region" description="Helical" evidence="1">
    <location>
        <begin position="7"/>
        <end position="31"/>
    </location>
</feature>
<keyword evidence="1" id="KW-0472">Membrane</keyword>
<feature type="transmembrane region" description="Helical" evidence="1">
    <location>
        <begin position="98"/>
        <end position="117"/>
    </location>
</feature>
<dbReference type="EMBL" id="DVIR01000032">
    <property type="protein sequence ID" value="HIS24440.1"/>
    <property type="molecule type" value="Genomic_DNA"/>
</dbReference>
<keyword evidence="1" id="KW-0812">Transmembrane</keyword>
<feature type="transmembrane region" description="Helical" evidence="1">
    <location>
        <begin position="70"/>
        <end position="92"/>
    </location>
</feature>
<evidence type="ECO:0000256" key="1">
    <source>
        <dbReference type="SAM" id="Phobius"/>
    </source>
</evidence>
<dbReference type="AlphaFoldDB" id="A0A9D1EN90"/>
<feature type="transmembrane region" description="Helical" evidence="1">
    <location>
        <begin position="37"/>
        <end position="58"/>
    </location>
</feature>
<evidence type="ECO:0000313" key="2">
    <source>
        <dbReference type="EMBL" id="HIS24440.1"/>
    </source>
</evidence>
<comment type="caution">
    <text evidence="2">The sequence shown here is derived from an EMBL/GenBank/DDBJ whole genome shotgun (WGS) entry which is preliminary data.</text>
</comment>
<organism evidence="2 3">
    <name type="scientific">Candidatus Faeciplasma gallinarum</name>
    <dbReference type="NCBI Taxonomy" id="2840799"/>
    <lineage>
        <taxon>Bacteria</taxon>
        <taxon>Bacillati</taxon>
        <taxon>Bacillota</taxon>
        <taxon>Clostridia</taxon>
        <taxon>Eubacteriales</taxon>
        <taxon>Oscillospiraceae</taxon>
        <taxon>Oscillospiraceae incertae sedis</taxon>
        <taxon>Candidatus Faeciplasma</taxon>
    </lineage>
</organism>
<accession>A0A9D1EN90</accession>